<dbReference type="PROSITE" id="PS50006">
    <property type="entry name" value="FHA_DOMAIN"/>
    <property type="match status" value="1"/>
</dbReference>
<dbReference type="SUPFAM" id="SSF49879">
    <property type="entry name" value="SMAD/FHA domain"/>
    <property type="match status" value="1"/>
</dbReference>
<dbReference type="SMART" id="SM00240">
    <property type="entry name" value="FHA"/>
    <property type="match status" value="1"/>
</dbReference>
<protein>
    <submittedName>
        <fullName evidence="3">Type VI secretion system-associated FHA domain protein TagH</fullName>
    </submittedName>
</protein>
<accession>A0ABS1VAG8</accession>
<gene>
    <name evidence="3" type="primary">tagH</name>
    <name evidence="3" type="ORF">JMJ55_25275</name>
</gene>
<evidence type="ECO:0000256" key="1">
    <source>
        <dbReference type="SAM" id="MobiDB-lite"/>
    </source>
</evidence>
<feature type="region of interest" description="Disordered" evidence="1">
    <location>
        <begin position="270"/>
        <end position="328"/>
    </location>
</feature>
<evidence type="ECO:0000313" key="4">
    <source>
        <dbReference type="Proteomes" id="UP000606490"/>
    </source>
</evidence>
<dbReference type="InterPro" id="IPR046883">
    <property type="entry name" value="T6SS_FHA_C"/>
</dbReference>
<organism evidence="3 4">
    <name type="scientific">Belnapia mucosa</name>
    <dbReference type="NCBI Taxonomy" id="2804532"/>
    <lineage>
        <taxon>Bacteria</taxon>
        <taxon>Pseudomonadati</taxon>
        <taxon>Pseudomonadota</taxon>
        <taxon>Alphaproteobacteria</taxon>
        <taxon>Acetobacterales</taxon>
        <taxon>Roseomonadaceae</taxon>
        <taxon>Belnapia</taxon>
    </lineage>
</organism>
<feature type="compositionally biased region" description="Low complexity" evidence="1">
    <location>
        <begin position="196"/>
        <end position="210"/>
    </location>
</feature>
<name>A0ABS1VAG8_9PROT</name>
<comment type="caution">
    <text evidence="3">The sequence shown here is derived from an EMBL/GenBank/DDBJ whole genome shotgun (WGS) entry which is preliminary data.</text>
</comment>
<sequence length="547" mass="55097">MASPDPGAAATWQAAAPVTSLLAIVIEETGERRELAASGTLSVGRARHSDLLLAEPGPNPTASRRHCVFALGPDGASVTDLGSTNGTRVNGTAVVPYEPTPLEGGEVIEIGAHRLAVVLTQRAPQAEAADLVGGDSSADPSAAGTGQAPGWRPPAQDWPEDEAGTGTQASSGGLRGDPLAGAFREALRPLLRGDSGTAAPATPAWPRPGGDAPQHEALVPNLAAAAPRAELADASAAVALQPEGASLGPVTAWHRADPVLEPLVAAEADGPALPEPARDPFGPGPAGGAAAPAGLDRRSAPGEAGWDLPPLADLSSIAPTSPAEREAHCTAVPDSPLLAAFLVGAEQPASLVQGRDPEEFFRDAGRIFAGLADGLRRLLAVRAAVKNYAGLERTQIGPVLNNPLKLSVNGREAAGALLGARGEGYLPPAAAVEASLRDLKAHELGVLDGVQSALEQALGEFSPAALEHRFGSAGGLAALVPGGRRARMWDLYQERYAEVAAAARAHLLGHPSNVFRAAYARAAAAATTLPPPPPPPPGGTASGGGGA</sequence>
<feature type="region of interest" description="Disordered" evidence="1">
    <location>
        <begin position="193"/>
        <end position="215"/>
    </location>
</feature>
<dbReference type="InterPro" id="IPR000253">
    <property type="entry name" value="FHA_dom"/>
</dbReference>
<dbReference type="PANTHER" id="PTHR23308">
    <property type="entry name" value="NUCLEAR INHIBITOR OF PROTEIN PHOSPHATASE-1"/>
    <property type="match status" value="1"/>
</dbReference>
<reference evidence="3 4" key="1">
    <citation type="submission" date="2021-01" db="EMBL/GenBank/DDBJ databases">
        <title>Belnapia mucosa sp. nov. and Belnapia arida sp. nov., isolated from the Tabernas Desert (Almeria, Spain).</title>
        <authorList>
            <person name="Molina-Menor E."/>
            <person name="Vidal-Verdu A."/>
            <person name="Calonge A."/>
            <person name="Satari L."/>
            <person name="Pereto Magraner J."/>
            <person name="Porcar Miralles M."/>
        </authorList>
    </citation>
    <scope>NUCLEOTIDE SEQUENCE [LARGE SCALE GENOMIC DNA]</scope>
    <source>
        <strain evidence="3 4">T6</strain>
    </source>
</reference>
<feature type="domain" description="FHA" evidence="2">
    <location>
        <begin position="41"/>
        <end position="94"/>
    </location>
</feature>
<evidence type="ECO:0000313" key="3">
    <source>
        <dbReference type="EMBL" id="MBL6458655.1"/>
    </source>
</evidence>
<dbReference type="Gene3D" id="2.60.200.20">
    <property type="match status" value="1"/>
</dbReference>
<feature type="region of interest" description="Disordered" evidence="1">
    <location>
        <begin position="128"/>
        <end position="179"/>
    </location>
</feature>
<dbReference type="InterPro" id="IPR017735">
    <property type="entry name" value="T6SS_FHA"/>
</dbReference>
<dbReference type="Proteomes" id="UP000606490">
    <property type="component" value="Unassembled WGS sequence"/>
</dbReference>
<dbReference type="Pfam" id="PF20232">
    <property type="entry name" value="T6SS_FHA_C"/>
    <property type="match status" value="1"/>
</dbReference>
<dbReference type="Pfam" id="PF00498">
    <property type="entry name" value="FHA"/>
    <property type="match status" value="1"/>
</dbReference>
<proteinExistence type="predicted"/>
<feature type="region of interest" description="Disordered" evidence="1">
    <location>
        <begin position="526"/>
        <end position="547"/>
    </location>
</feature>
<dbReference type="CDD" id="cd00060">
    <property type="entry name" value="FHA"/>
    <property type="match status" value="1"/>
</dbReference>
<dbReference type="EMBL" id="JAEUXJ010000017">
    <property type="protein sequence ID" value="MBL6458655.1"/>
    <property type="molecule type" value="Genomic_DNA"/>
</dbReference>
<keyword evidence="4" id="KW-1185">Reference proteome</keyword>
<dbReference type="InterPro" id="IPR008984">
    <property type="entry name" value="SMAD_FHA_dom_sf"/>
</dbReference>
<dbReference type="NCBIfam" id="TIGR03354">
    <property type="entry name" value="VI_FHA"/>
    <property type="match status" value="1"/>
</dbReference>
<evidence type="ECO:0000259" key="2">
    <source>
        <dbReference type="PROSITE" id="PS50006"/>
    </source>
</evidence>
<feature type="compositionally biased region" description="Pro residues" evidence="1">
    <location>
        <begin position="529"/>
        <end position="538"/>
    </location>
</feature>
<dbReference type="RefSeq" id="WP_202828397.1">
    <property type="nucleotide sequence ID" value="NZ_JAEUXJ010000017.1"/>
</dbReference>
<dbReference type="InterPro" id="IPR050923">
    <property type="entry name" value="Cell_Proc_Reg/RNA_Proc"/>
</dbReference>